<gene>
    <name evidence="2" type="ORF">H9Q10_04645</name>
</gene>
<keyword evidence="1" id="KW-0812">Transmembrane</keyword>
<accession>A0ABS0N9K7</accession>
<keyword evidence="3" id="KW-1185">Reference proteome</keyword>
<reference evidence="2 3" key="1">
    <citation type="submission" date="2020-09" db="EMBL/GenBank/DDBJ databases">
        <title>Eikenella S3660 sp. nov., isolated from a throat swab.</title>
        <authorList>
            <person name="Buhl M."/>
        </authorList>
    </citation>
    <scope>NUCLEOTIDE SEQUENCE [LARGE SCALE GENOMIC DNA]</scope>
    <source>
        <strain evidence="2 3">S3360</strain>
    </source>
</reference>
<evidence type="ECO:0000313" key="3">
    <source>
        <dbReference type="Proteomes" id="UP000768471"/>
    </source>
</evidence>
<dbReference type="RefSeq" id="WP_197902865.1">
    <property type="nucleotide sequence ID" value="NZ_JACSGR010000003.1"/>
</dbReference>
<evidence type="ECO:0000313" key="2">
    <source>
        <dbReference type="EMBL" id="MBH5328955.1"/>
    </source>
</evidence>
<comment type="caution">
    <text evidence="2">The sequence shown here is derived from an EMBL/GenBank/DDBJ whole genome shotgun (WGS) entry which is preliminary data.</text>
</comment>
<dbReference type="Proteomes" id="UP000768471">
    <property type="component" value="Unassembled WGS sequence"/>
</dbReference>
<sequence>MPAGIFQVAFWPKAIGRSGNKPLDWQVLLLLLAIKFLFIKLFGMKFQYQAGMAACRAKRQGIWAGKLRNRVPGGAGRLAVR</sequence>
<proteinExistence type="predicted"/>
<keyword evidence="1" id="KW-0472">Membrane</keyword>
<dbReference type="EMBL" id="JACSGR010000003">
    <property type="protein sequence ID" value="MBH5328955.1"/>
    <property type="molecule type" value="Genomic_DNA"/>
</dbReference>
<keyword evidence="1" id="KW-1133">Transmembrane helix</keyword>
<name>A0ABS0N9K7_9NEIS</name>
<feature type="transmembrane region" description="Helical" evidence="1">
    <location>
        <begin position="25"/>
        <end position="43"/>
    </location>
</feature>
<organism evidence="2 3">
    <name type="scientific">Eikenella glucosivorans</name>
    <dbReference type="NCBI Taxonomy" id="2766967"/>
    <lineage>
        <taxon>Bacteria</taxon>
        <taxon>Pseudomonadati</taxon>
        <taxon>Pseudomonadota</taxon>
        <taxon>Betaproteobacteria</taxon>
        <taxon>Neisseriales</taxon>
        <taxon>Neisseriaceae</taxon>
        <taxon>Eikenella</taxon>
    </lineage>
</organism>
<evidence type="ECO:0000256" key="1">
    <source>
        <dbReference type="SAM" id="Phobius"/>
    </source>
</evidence>
<protein>
    <submittedName>
        <fullName evidence="2">Uncharacterized protein</fullName>
    </submittedName>
</protein>